<proteinExistence type="predicted"/>
<evidence type="ECO:0000313" key="1">
    <source>
        <dbReference type="EMBL" id="TPP58000.1"/>
    </source>
</evidence>
<organism evidence="1 2">
    <name type="scientific">Fasciola gigantica</name>
    <name type="common">Giant liver fluke</name>
    <dbReference type="NCBI Taxonomy" id="46835"/>
    <lineage>
        <taxon>Eukaryota</taxon>
        <taxon>Metazoa</taxon>
        <taxon>Spiralia</taxon>
        <taxon>Lophotrochozoa</taxon>
        <taxon>Platyhelminthes</taxon>
        <taxon>Trematoda</taxon>
        <taxon>Digenea</taxon>
        <taxon>Plagiorchiida</taxon>
        <taxon>Echinostomata</taxon>
        <taxon>Echinostomatoidea</taxon>
        <taxon>Fasciolidae</taxon>
        <taxon>Fasciola</taxon>
    </lineage>
</organism>
<name>A0A504YJF7_FASGI</name>
<comment type="caution">
    <text evidence="1">The sequence shown here is derived from an EMBL/GenBank/DDBJ whole genome shotgun (WGS) entry which is preliminary data.</text>
</comment>
<accession>A0A504YJF7</accession>
<dbReference type="AlphaFoldDB" id="A0A504YJF7"/>
<dbReference type="STRING" id="46835.A0A504YJF7"/>
<evidence type="ECO:0000313" key="2">
    <source>
        <dbReference type="Proteomes" id="UP000316759"/>
    </source>
</evidence>
<dbReference type="EMBL" id="SUNJ01012496">
    <property type="protein sequence ID" value="TPP58000.1"/>
    <property type="molecule type" value="Genomic_DNA"/>
</dbReference>
<keyword evidence="2" id="KW-1185">Reference proteome</keyword>
<protein>
    <submittedName>
        <fullName evidence="1">Uncharacterized protein</fullName>
    </submittedName>
</protein>
<sequence>MLTGREPGLPTDVVVLITNTELLSAELAWQTNYLIQSARELARRHLSSAYRYKKGYYDGRVVGSPIQYGEQVHLNTPVSPTGVPAKLHLTWSGPFTVLEILSDFNSRIAQSNTIDVQAMISTLTI</sequence>
<gene>
    <name evidence="1" type="ORF">FGIG_00062</name>
</gene>
<dbReference type="Proteomes" id="UP000316759">
    <property type="component" value="Unassembled WGS sequence"/>
</dbReference>
<dbReference type="OrthoDB" id="6278006at2759"/>
<reference evidence="1 2" key="1">
    <citation type="submission" date="2019-04" db="EMBL/GenBank/DDBJ databases">
        <title>Annotation for the trematode Fasciola gigantica.</title>
        <authorList>
            <person name="Choi Y.-J."/>
        </authorList>
    </citation>
    <scope>NUCLEOTIDE SEQUENCE [LARGE SCALE GENOMIC DNA]</scope>
    <source>
        <strain evidence="1">Uganda_cow_1</strain>
    </source>
</reference>